<dbReference type="RefSeq" id="YP_009189573.1">
    <property type="nucleotide sequence ID" value="NC_028676.1"/>
</dbReference>
<protein>
    <submittedName>
        <fullName evidence="1">Uncharacterized protein</fullName>
    </submittedName>
</protein>
<organism evidence="1 2">
    <name type="scientific">Sinorhizobium phage phiM9</name>
    <dbReference type="NCBI Taxonomy" id="1636182"/>
    <lineage>
        <taxon>Viruses</taxon>
        <taxon>Duplodnaviria</taxon>
        <taxon>Heunggongvirae</taxon>
        <taxon>Uroviricota</taxon>
        <taxon>Caudoviricetes</taxon>
        <taxon>Pootjesviridae</taxon>
        <taxon>Emnonavirus</taxon>
        <taxon>Emnonavirus phiM9</taxon>
    </lineage>
</organism>
<reference evidence="2" key="2">
    <citation type="submission" date="2015-03" db="EMBL/GenBank/DDBJ databases">
        <title>The genome and structure of Sinorhizobium meliloti phage phiM9.</title>
        <authorList>
            <person name="Johnson M.C."/>
            <person name="Tatum K.B."/>
            <person name="Lynn J.S."/>
            <person name="Brewer T.E."/>
            <person name="Washburn B.K."/>
            <person name="Stroupe M.E."/>
            <person name="Jones K.M."/>
        </authorList>
    </citation>
    <scope>NUCLEOTIDE SEQUENCE [LARGE SCALE GENOMIC DNA]</scope>
</reference>
<accession>A0A0F6THL0</accession>
<reference evidence="1 2" key="1">
    <citation type="journal article" date="2015" name="J. Virol.">
        <title>Sinorhizobium meliloti Phage ?M9 Defines a New Group of T4 Superfamily Phages with Unusual Genomic Features but a Common T=16 Capsid.</title>
        <authorList>
            <person name="Johnson M.C."/>
            <person name="Tatum K.B."/>
            <person name="Lynn J.S."/>
            <person name="Brewer T.E."/>
            <person name="Lu S."/>
            <person name="Washburn B.K."/>
            <person name="Stroupe M.E."/>
            <person name="Jones K.M."/>
        </authorList>
    </citation>
    <scope>NUCLEOTIDE SEQUENCE [LARGE SCALE GENOMIC DNA]</scope>
</reference>
<proteinExistence type="predicted"/>
<name>A0A0F6THL0_9CAUD</name>
<dbReference type="Proteomes" id="UP000033804">
    <property type="component" value="Segment"/>
</dbReference>
<sequence length="64" mass="6957">MPVVVGQDQSVKKRATCRHCGAINEYLPSEVRVLYSGKDISGGPDGAEGFNCAQCGKEIRTRSW</sequence>
<dbReference type="KEGG" id="vg:26517871"/>
<dbReference type="GeneID" id="26517871"/>
<keyword evidence="2" id="KW-1185">Reference proteome</keyword>
<evidence type="ECO:0000313" key="1">
    <source>
        <dbReference type="EMBL" id="AKE44819.1"/>
    </source>
</evidence>
<gene>
    <name evidence="1" type="ORF">Sm_phiM9_192</name>
</gene>
<evidence type="ECO:0000313" key="2">
    <source>
        <dbReference type="Proteomes" id="UP000033804"/>
    </source>
</evidence>
<dbReference type="EMBL" id="KP881232">
    <property type="protein sequence ID" value="AKE44819.1"/>
    <property type="molecule type" value="Genomic_DNA"/>
</dbReference>